<dbReference type="InterPro" id="IPR044855">
    <property type="entry name" value="CoA-Trfase_III_dom3_sf"/>
</dbReference>
<dbReference type="InterPro" id="IPR003673">
    <property type="entry name" value="CoA-Trfase_fam_III"/>
</dbReference>
<dbReference type="Gene3D" id="3.40.50.10540">
    <property type="entry name" value="Crotonobetainyl-coa:carnitine coa-transferase, domain 1"/>
    <property type="match status" value="1"/>
</dbReference>
<dbReference type="OrthoDB" id="9058532at2"/>
<proteinExistence type="predicted"/>
<protein>
    <submittedName>
        <fullName evidence="2">CoA-transferase</fullName>
    </submittedName>
</protein>
<dbReference type="PANTHER" id="PTHR48207">
    <property type="entry name" value="SUCCINATE--HYDROXYMETHYLGLUTARATE COA-TRANSFERASE"/>
    <property type="match status" value="1"/>
</dbReference>
<organism evidence="2 3">
    <name type="scientific">Stenotrophomonas humi</name>
    <dbReference type="NCBI Taxonomy" id="405444"/>
    <lineage>
        <taxon>Bacteria</taxon>
        <taxon>Pseudomonadati</taxon>
        <taxon>Pseudomonadota</taxon>
        <taxon>Gammaproteobacteria</taxon>
        <taxon>Lysobacterales</taxon>
        <taxon>Lysobacteraceae</taxon>
        <taxon>Stenotrophomonas</taxon>
    </lineage>
</organism>
<dbReference type="Proteomes" id="UP000050864">
    <property type="component" value="Unassembled WGS sequence"/>
</dbReference>
<sequence length="392" mass="42998">MKDLPLQGLRILAVEQYGAGPYGSMHLADLGAEVIKIESPPGGDVSRATGPYFLGEGDSLFFQTFNLNKRSLRLDLKAAEGREVFEKLVASADAVLNNLRGDQPAKLGLDYATLSKLNPKIVCAHLSAYGRDNERAAWPGYDYLMQAEAGFMALTGEPDAPPARFGLSMVDFMTGTTMAMGLLAAIIGAMRTGEGRDVDVSLFDVALHQLSYPATWYLNEGHRTERLSRSAHPSTVPCQVYRTADGWVMVMCMLEKFWQTFVEGIGSPAWAAEPRFANFAARRDVREELTVLVDEILSTQPTAYWTQKFAGRIPIAPVLDIAQALDNPYVRDVDMLQDVTHPQGTQRLLRNPIKLDGQRLSGDACPSLNADADALLRELGYNDADRARLLGA</sequence>
<evidence type="ECO:0000313" key="3">
    <source>
        <dbReference type="Proteomes" id="UP000050864"/>
    </source>
</evidence>
<reference evidence="2 3" key="1">
    <citation type="submission" date="2015-05" db="EMBL/GenBank/DDBJ databases">
        <title>Genome sequencing and analysis of members of genus Stenotrophomonas.</title>
        <authorList>
            <person name="Patil P.P."/>
            <person name="Midha S."/>
            <person name="Patil P.B."/>
        </authorList>
    </citation>
    <scope>NUCLEOTIDE SEQUENCE [LARGE SCALE GENOMIC DNA]</scope>
    <source>
        <strain evidence="2 3">DSM 18929</strain>
    </source>
</reference>
<keyword evidence="1 2" id="KW-0808">Transferase</keyword>
<keyword evidence="3" id="KW-1185">Reference proteome</keyword>
<gene>
    <name evidence="2" type="ORF">ABB26_11110</name>
</gene>
<dbReference type="Pfam" id="PF02515">
    <property type="entry name" value="CoA_transf_3"/>
    <property type="match status" value="1"/>
</dbReference>
<dbReference type="InterPro" id="IPR050483">
    <property type="entry name" value="CoA-transferase_III_domain"/>
</dbReference>
<dbReference type="EMBL" id="LDJI01000020">
    <property type="protein sequence ID" value="KRG63747.1"/>
    <property type="molecule type" value="Genomic_DNA"/>
</dbReference>
<dbReference type="RefSeq" id="WP_057634056.1">
    <property type="nucleotide sequence ID" value="NZ_LDJI01000020.1"/>
</dbReference>
<name>A0A0R0CEH7_9GAMM</name>
<dbReference type="PATRIC" id="fig|405444.3.peg.1306"/>
<evidence type="ECO:0000313" key="2">
    <source>
        <dbReference type="EMBL" id="KRG63747.1"/>
    </source>
</evidence>
<dbReference type="Gene3D" id="3.30.1540.10">
    <property type="entry name" value="formyl-coa transferase, domain 3"/>
    <property type="match status" value="1"/>
</dbReference>
<dbReference type="PANTHER" id="PTHR48207:SF3">
    <property type="entry name" value="SUCCINATE--HYDROXYMETHYLGLUTARATE COA-TRANSFERASE"/>
    <property type="match status" value="1"/>
</dbReference>
<dbReference type="GO" id="GO:0008410">
    <property type="term" value="F:CoA-transferase activity"/>
    <property type="evidence" value="ECO:0007669"/>
    <property type="project" value="TreeGrafter"/>
</dbReference>
<accession>A0A0R0CEH7</accession>
<dbReference type="SUPFAM" id="SSF89796">
    <property type="entry name" value="CoA-transferase family III (CaiB/BaiF)"/>
    <property type="match status" value="1"/>
</dbReference>
<dbReference type="STRING" id="405444.ABB26_11110"/>
<evidence type="ECO:0000256" key="1">
    <source>
        <dbReference type="ARBA" id="ARBA00022679"/>
    </source>
</evidence>
<comment type="caution">
    <text evidence="2">The sequence shown here is derived from an EMBL/GenBank/DDBJ whole genome shotgun (WGS) entry which is preliminary data.</text>
</comment>
<dbReference type="AlphaFoldDB" id="A0A0R0CEH7"/>
<dbReference type="InterPro" id="IPR023606">
    <property type="entry name" value="CoA-Trfase_III_dom_1_sf"/>
</dbReference>